<name>A0A5J4W1T6_9EUKA</name>
<comment type="caution">
    <text evidence="2">The sequence shown here is derived from an EMBL/GenBank/DDBJ whole genome shotgun (WGS) entry which is preliminary data.</text>
</comment>
<evidence type="ECO:0000313" key="2">
    <source>
        <dbReference type="EMBL" id="KAA6388423.1"/>
    </source>
</evidence>
<gene>
    <name evidence="2" type="ORF">EZS28_016046</name>
</gene>
<reference evidence="2 3" key="1">
    <citation type="submission" date="2019-03" db="EMBL/GenBank/DDBJ databases">
        <title>Single cell metagenomics reveals metabolic interactions within the superorganism composed of flagellate Streblomastix strix and complex community of Bacteroidetes bacteria on its surface.</title>
        <authorList>
            <person name="Treitli S.C."/>
            <person name="Kolisko M."/>
            <person name="Husnik F."/>
            <person name="Keeling P."/>
            <person name="Hampl V."/>
        </authorList>
    </citation>
    <scope>NUCLEOTIDE SEQUENCE [LARGE SCALE GENOMIC DNA]</scope>
    <source>
        <strain evidence="2">ST1C</strain>
    </source>
</reference>
<evidence type="ECO:0000313" key="3">
    <source>
        <dbReference type="Proteomes" id="UP000324800"/>
    </source>
</evidence>
<feature type="compositionally biased region" description="Low complexity" evidence="1">
    <location>
        <begin position="280"/>
        <end position="294"/>
    </location>
</feature>
<dbReference type="EMBL" id="SNRW01003990">
    <property type="protein sequence ID" value="KAA6388423.1"/>
    <property type="molecule type" value="Genomic_DNA"/>
</dbReference>
<dbReference type="Proteomes" id="UP000324800">
    <property type="component" value="Unassembled WGS sequence"/>
</dbReference>
<evidence type="ECO:0000256" key="1">
    <source>
        <dbReference type="SAM" id="MobiDB-lite"/>
    </source>
</evidence>
<protein>
    <submittedName>
        <fullName evidence="2">Uncharacterized protein</fullName>
    </submittedName>
</protein>
<proteinExistence type="predicted"/>
<dbReference type="AlphaFoldDB" id="A0A5J4W1T6"/>
<sequence>MTMKIDVALSGLGSTLEKELEMIAMTHEIWNKRYAKFTGNSMEIKAVTQSLRSFAKVLKNSRIQSLAIRSDNSSAVFNFRKWNVSISLIKEIKQVHKTIKKLEIQIQVTHIPGVKKRDCKRTKQIIKSRRLQTKGEDFSIDMSSDELEPNIRPILTTLQQLTAIFMSTIRAHEEIAIDALNQVWKIEFSWTHPLIPLLQAVLKKIREEQIEAKIIAPLQLGQVWQTELVNENVQSLMLGWSNEIQEPGISLIKKKLILHPGKICCFLMDRRPGKEEDSQQEFQEQQIYPRQQQI</sequence>
<feature type="region of interest" description="Disordered" evidence="1">
    <location>
        <begin position="275"/>
        <end position="294"/>
    </location>
</feature>
<accession>A0A5J4W1T6</accession>
<organism evidence="2 3">
    <name type="scientific">Streblomastix strix</name>
    <dbReference type="NCBI Taxonomy" id="222440"/>
    <lineage>
        <taxon>Eukaryota</taxon>
        <taxon>Metamonada</taxon>
        <taxon>Preaxostyla</taxon>
        <taxon>Oxymonadida</taxon>
        <taxon>Streblomastigidae</taxon>
        <taxon>Streblomastix</taxon>
    </lineage>
</organism>